<sequence length="81" mass="8894">MQEMPIPPIEYSPPYSMDFVSHLDAGCYPDGVTQQLLAAVRCDPVGARMLDDLAVVQMELRLLRDEQVTQNQSQTASGGTP</sequence>
<protein>
    <submittedName>
        <fullName evidence="1">Uncharacterized protein</fullName>
    </submittedName>
</protein>
<dbReference type="RefSeq" id="WP_083066028.1">
    <property type="nucleotide sequence ID" value="NZ_MVHG01000059.1"/>
</dbReference>
<keyword evidence="2" id="KW-1185">Reference proteome</keyword>
<dbReference type="AlphaFoldDB" id="A0A1W9ZAV1"/>
<evidence type="ECO:0000313" key="2">
    <source>
        <dbReference type="Proteomes" id="UP000192707"/>
    </source>
</evidence>
<name>A0A1W9ZAV1_MYCAI</name>
<proteinExistence type="predicted"/>
<dbReference type="EMBL" id="MVHG01000059">
    <property type="protein sequence ID" value="ORA10960.1"/>
    <property type="molecule type" value="Genomic_DNA"/>
</dbReference>
<dbReference type="Proteomes" id="UP000192707">
    <property type="component" value="Unassembled WGS sequence"/>
</dbReference>
<evidence type="ECO:0000313" key="1">
    <source>
        <dbReference type="EMBL" id="ORA10960.1"/>
    </source>
</evidence>
<organism evidence="1 2">
    <name type="scientific">Mycobacterium arosiense ATCC BAA-1401 = DSM 45069</name>
    <dbReference type="NCBI Taxonomy" id="1265311"/>
    <lineage>
        <taxon>Bacteria</taxon>
        <taxon>Bacillati</taxon>
        <taxon>Actinomycetota</taxon>
        <taxon>Actinomycetes</taxon>
        <taxon>Mycobacteriales</taxon>
        <taxon>Mycobacteriaceae</taxon>
        <taxon>Mycobacterium</taxon>
        <taxon>Mycobacterium avium complex (MAC)</taxon>
    </lineage>
</organism>
<comment type="caution">
    <text evidence="1">The sequence shown here is derived from an EMBL/GenBank/DDBJ whole genome shotgun (WGS) entry which is preliminary data.</text>
</comment>
<accession>A0A1W9ZAV1</accession>
<reference evidence="1 2" key="1">
    <citation type="submission" date="2016-12" db="EMBL/GenBank/DDBJ databases">
        <title>The new phylogeny of genus Mycobacterium.</title>
        <authorList>
            <person name="Tortoli E."/>
            <person name="Trovato A."/>
            <person name="Cirillo D.M."/>
        </authorList>
    </citation>
    <scope>NUCLEOTIDE SEQUENCE [LARGE SCALE GENOMIC DNA]</scope>
    <source>
        <strain evidence="1 2">DSM 45069</strain>
    </source>
</reference>
<gene>
    <name evidence="1" type="ORF">BST14_19580</name>
</gene>